<evidence type="ECO:0000256" key="10">
    <source>
        <dbReference type="ARBA" id="ARBA00022982"/>
    </source>
</evidence>
<keyword evidence="11 16" id="KW-1133">Transmembrane helix</keyword>
<keyword evidence="13 15" id="KW-0472">Membrane</keyword>
<evidence type="ECO:0000256" key="4">
    <source>
        <dbReference type="ARBA" id="ARBA00022448"/>
    </source>
</evidence>
<dbReference type="PROSITE" id="PS50999">
    <property type="entry name" value="COX2_TM"/>
    <property type="match status" value="1"/>
</dbReference>
<dbReference type="InterPro" id="IPR036257">
    <property type="entry name" value="Cyt_c_oxidase_su2_TM_sf"/>
</dbReference>
<gene>
    <name evidence="19" type="primary">COX2</name>
</gene>
<comment type="cofactor">
    <cofactor evidence="15">
        <name>Cu cation</name>
        <dbReference type="ChEBI" id="CHEBI:23378"/>
    </cofactor>
    <text evidence="15">Binds a copper A center.</text>
</comment>
<dbReference type="AlphaFoldDB" id="R4IXA9"/>
<keyword evidence="12 15" id="KW-0186">Copper</keyword>
<dbReference type="InterPro" id="IPR045187">
    <property type="entry name" value="CcO_II"/>
</dbReference>
<reference evidence="19" key="1">
    <citation type="journal article" date="2014" name="Mitochondrial DNA">
        <title>The complete mitochondrial genome of Chinese green hydra, Hydra sinensis (Hydroida: Hydridae).</title>
        <authorList>
            <person name="Pan H.C."/>
            <person name="Qian X.C."/>
            <person name="Li P."/>
            <person name="Li X.F."/>
            <person name="Wang A.T."/>
        </authorList>
    </citation>
    <scope>NUCLEOTIDE SEQUENCE</scope>
</reference>
<keyword evidence="15" id="KW-0999">Mitochondrion inner membrane</keyword>
<keyword evidence="10 15" id="KW-0249">Electron transport</keyword>
<name>R4IXA9_9CNID</name>
<evidence type="ECO:0000256" key="13">
    <source>
        <dbReference type="ARBA" id="ARBA00023136"/>
    </source>
</evidence>
<keyword evidence="4 15" id="KW-0813">Transport</keyword>
<comment type="subcellular location">
    <subcellularLocation>
        <location evidence="1">Membrane</location>
        <topology evidence="1">Multi-pass membrane protein</topology>
    </subcellularLocation>
    <subcellularLocation>
        <location evidence="15">Mitochondrion inner membrane</location>
        <topology evidence="15">Multi-pass membrane protein</topology>
    </subcellularLocation>
</comment>
<dbReference type="InterPro" id="IPR002429">
    <property type="entry name" value="CcO_II-like_C"/>
</dbReference>
<feature type="domain" description="Cytochrome oxidase subunit II copper A binding" evidence="17">
    <location>
        <begin position="116"/>
        <end position="249"/>
    </location>
</feature>
<dbReference type="InterPro" id="IPR008972">
    <property type="entry name" value="Cupredoxin"/>
</dbReference>
<feature type="transmembrane region" description="Helical" evidence="16">
    <location>
        <begin position="47"/>
        <end position="67"/>
    </location>
</feature>
<dbReference type="SUPFAM" id="SSF49503">
    <property type="entry name" value="Cupredoxins"/>
    <property type="match status" value="1"/>
</dbReference>
<dbReference type="Pfam" id="PF02790">
    <property type="entry name" value="COX2_TM"/>
    <property type="match status" value="1"/>
</dbReference>
<keyword evidence="5 15" id="KW-0679">Respiratory chain</keyword>
<feature type="domain" description="Cytochrome oxidase subunit II transmembrane region profile" evidence="18">
    <location>
        <begin position="25"/>
        <end position="115"/>
    </location>
</feature>
<keyword evidence="6 15" id="KW-0812">Transmembrane</keyword>
<comment type="similarity">
    <text evidence="2 15">Belongs to the cytochrome c oxidase subunit 2 family.</text>
</comment>
<evidence type="ECO:0000256" key="14">
    <source>
        <dbReference type="ARBA" id="ARBA00049512"/>
    </source>
</evidence>
<evidence type="ECO:0000256" key="5">
    <source>
        <dbReference type="ARBA" id="ARBA00022660"/>
    </source>
</evidence>
<dbReference type="PROSITE" id="PS00078">
    <property type="entry name" value="COX2"/>
    <property type="match status" value="1"/>
</dbReference>
<evidence type="ECO:0000256" key="1">
    <source>
        <dbReference type="ARBA" id="ARBA00004141"/>
    </source>
</evidence>
<evidence type="ECO:0000256" key="15">
    <source>
        <dbReference type="RuleBase" id="RU000457"/>
    </source>
</evidence>
<comment type="function">
    <text evidence="15">Component of the cytochrome c oxidase, the last enzyme in the mitochondrial electron transport chain which drives oxidative phosphorylation. The respiratory chain contains 3 multisubunit complexes succinate dehydrogenase (complex II, CII), ubiquinol-cytochrome c oxidoreductase (cytochrome b-c1 complex, complex III, CIII) and cytochrome c oxidase (complex IV, CIV), that cooperate to transfer electrons derived from NADH and succinate to molecular oxygen, creating an electrochemical gradient over the inner membrane that drives transmembrane transport and the ATP synthase. Cytochrome c oxidase is the component of the respiratory chain that catalyzes the reduction of oxygen to water. Electrons originating from reduced cytochrome c in the intermembrane space (IMS) are transferred via the dinuclear copper A center (CU(A)) of subunit 2 and heme A of subunit 1 to the active site in subunit 1, a binuclear center (BNC) formed by heme A3 and copper B (CU(B)). The BNC reduces molecular oxygen to 2 water molecules using 4 electrons from cytochrome c in the IMS and 4 protons from the mitochondrial matrix.</text>
</comment>
<accession>R4IXA9</accession>
<evidence type="ECO:0000256" key="9">
    <source>
        <dbReference type="ARBA" id="ARBA00022967"/>
    </source>
</evidence>
<feature type="transmembrane region" description="Helical" evidence="16">
    <location>
        <begin position="87"/>
        <end position="109"/>
    </location>
</feature>
<proteinExistence type="inferred from homology"/>
<dbReference type="PROSITE" id="PS50857">
    <property type="entry name" value="COX2_CUA"/>
    <property type="match status" value="1"/>
</dbReference>
<comment type="catalytic activity">
    <reaction evidence="14">
        <text>4 Fe(II)-[cytochrome c] + O2 + 8 H(+)(in) = 4 Fe(III)-[cytochrome c] + 2 H2O + 4 H(+)(out)</text>
        <dbReference type="Rhea" id="RHEA:11436"/>
        <dbReference type="Rhea" id="RHEA-COMP:10350"/>
        <dbReference type="Rhea" id="RHEA-COMP:14399"/>
        <dbReference type="ChEBI" id="CHEBI:15377"/>
        <dbReference type="ChEBI" id="CHEBI:15378"/>
        <dbReference type="ChEBI" id="CHEBI:15379"/>
        <dbReference type="ChEBI" id="CHEBI:29033"/>
        <dbReference type="ChEBI" id="CHEBI:29034"/>
        <dbReference type="EC" id="7.1.1.9"/>
    </reaction>
    <physiologicalReaction direction="left-to-right" evidence="14">
        <dbReference type="Rhea" id="RHEA:11437"/>
    </physiologicalReaction>
</comment>
<evidence type="ECO:0000259" key="18">
    <source>
        <dbReference type="PROSITE" id="PS50999"/>
    </source>
</evidence>
<dbReference type="GO" id="GO:0005507">
    <property type="term" value="F:copper ion binding"/>
    <property type="evidence" value="ECO:0007669"/>
    <property type="project" value="InterPro"/>
</dbReference>
<evidence type="ECO:0000313" key="19">
    <source>
        <dbReference type="EMBL" id="AGE65897.1"/>
    </source>
</evidence>
<dbReference type="Gene3D" id="2.60.40.420">
    <property type="entry name" value="Cupredoxins - blue copper proteins"/>
    <property type="match status" value="1"/>
</dbReference>
<keyword evidence="15 19" id="KW-0496">Mitochondrion</keyword>
<evidence type="ECO:0000256" key="2">
    <source>
        <dbReference type="ARBA" id="ARBA00007866"/>
    </source>
</evidence>
<geneLocation type="mitochondrion" evidence="19"/>
<keyword evidence="7 15" id="KW-0479">Metal-binding</keyword>
<dbReference type="Gene3D" id="1.10.287.90">
    <property type="match status" value="1"/>
</dbReference>
<evidence type="ECO:0000256" key="12">
    <source>
        <dbReference type="ARBA" id="ARBA00023008"/>
    </source>
</evidence>
<dbReference type="GO" id="GO:0005743">
    <property type="term" value="C:mitochondrial inner membrane"/>
    <property type="evidence" value="ECO:0007669"/>
    <property type="project" value="UniProtKB-SubCell"/>
</dbReference>
<dbReference type="EMBL" id="JX089978">
    <property type="protein sequence ID" value="AGE65897.1"/>
    <property type="molecule type" value="Genomic_DNA"/>
</dbReference>
<evidence type="ECO:0000259" key="17">
    <source>
        <dbReference type="PROSITE" id="PS50857"/>
    </source>
</evidence>
<dbReference type="InterPro" id="IPR001505">
    <property type="entry name" value="Copper_CuA"/>
</dbReference>
<organism evidence="19">
    <name type="scientific">Hydra sinensis</name>
    <dbReference type="NCBI Taxonomy" id="570418"/>
    <lineage>
        <taxon>Eukaryota</taxon>
        <taxon>Metazoa</taxon>
        <taxon>Cnidaria</taxon>
        <taxon>Hydrozoa</taxon>
        <taxon>Hydroidolina</taxon>
        <taxon>Anthoathecata</taxon>
        <taxon>Aplanulata</taxon>
        <taxon>Hydridae</taxon>
        <taxon>Hydra</taxon>
    </lineage>
</organism>
<evidence type="ECO:0000256" key="8">
    <source>
        <dbReference type="ARBA" id="ARBA00022842"/>
    </source>
</evidence>
<evidence type="ECO:0000256" key="16">
    <source>
        <dbReference type="SAM" id="Phobius"/>
    </source>
</evidence>
<dbReference type="PRINTS" id="PR01166">
    <property type="entry name" value="CYCOXIDASEII"/>
</dbReference>
<dbReference type="CTD" id="4513"/>
<dbReference type="GO" id="GO:0042773">
    <property type="term" value="P:ATP synthesis coupled electron transport"/>
    <property type="evidence" value="ECO:0007669"/>
    <property type="project" value="TreeGrafter"/>
</dbReference>
<protein>
    <recommendedName>
        <fullName evidence="3 15">Cytochrome c oxidase subunit 2</fullName>
    </recommendedName>
</protein>
<dbReference type="RefSeq" id="YP_008081022.1">
    <property type="nucleotide sequence ID" value="NC_021406.1"/>
</dbReference>
<evidence type="ECO:0000256" key="7">
    <source>
        <dbReference type="ARBA" id="ARBA00022723"/>
    </source>
</evidence>
<keyword evidence="8" id="KW-0460">Magnesium</keyword>
<dbReference type="SUPFAM" id="SSF81464">
    <property type="entry name" value="Cytochrome c oxidase subunit II-like, transmembrane region"/>
    <property type="match status" value="1"/>
</dbReference>
<dbReference type="GeneID" id="15822570"/>
<evidence type="ECO:0000256" key="6">
    <source>
        <dbReference type="ARBA" id="ARBA00022692"/>
    </source>
</evidence>
<dbReference type="GO" id="GO:0004129">
    <property type="term" value="F:cytochrome-c oxidase activity"/>
    <property type="evidence" value="ECO:0007669"/>
    <property type="project" value="UniProtKB-EC"/>
</dbReference>
<dbReference type="PANTHER" id="PTHR22888:SF9">
    <property type="entry name" value="CYTOCHROME C OXIDASE SUBUNIT 2"/>
    <property type="match status" value="1"/>
</dbReference>
<dbReference type="InterPro" id="IPR011759">
    <property type="entry name" value="Cyt_c_oxidase_su2_TM_dom"/>
</dbReference>
<dbReference type="Pfam" id="PF00116">
    <property type="entry name" value="COX2"/>
    <property type="match status" value="1"/>
</dbReference>
<evidence type="ECO:0000256" key="11">
    <source>
        <dbReference type="ARBA" id="ARBA00022989"/>
    </source>
</evidence>
<dbReference type="CDD" id="cd13912">
    <property type="entry name" value="CcO_II_C"/>
    <property type="match status" value="1"/>
</dbReference>
<dbReference type="InterPro" id="IPR034210">
    <property type="entry name" value="CcO_II_C"/>
</dbReference>
<dbReference type="PANTHER" id="PTHR22888">
    <property type="entry name" value="CYTOCHROME C OXIDASE, SUBUNIT II"/>
    <property type="match status" value="1"/>
</dbReference>
<evidence type="ECO:0000256" key="3">
    <source>
        <dbReference type="ARBA" id="ARBA00015946"/>
    </source>
</evidence>
<keyword evidence="9" id="KW-1278">Translocase</keyword>
<sequence length="251" mass="29337">MKNFICMIIFFICLLLNINLIYKDIPEFNQFSFQDTASFNGNNLVFFHDQIMFYIIIILVLVGWLLFSVIRNNYFYKFLLENNFIEVIWTSIPAIILVLIATPSLYLLYSIDENIEPSLTIKVVGHQWYWSYEYSNFLLDVEFDSYMIPTIDLNNGDFRLLETDNDAVVPAYVGITVIVPSADVIHCWTVPSLGIKIYATPYNKTCYRRYNRPGKFFGQCSELCGLNHSFMPISINSVSQEKFINWIINKH</sequence>